<feature type="region of interest" description="Disordered" evidence="10">
    <location>
        <begin position="1"/>
        <end position="83"/>
    </location>
</feature>
<dbReference type="InterPro" id="IPR005225">
    <property type="entry name" value="Small_GTP-bd"/>
</dbReference>
<evidence type="ECO:0000256" key="2">
    <source>
        <dbReference type="ARBA" id="ARBA00022475"/>
    </source>
</evidence>
<gene>
    <name evidence="11" type="ORF">O3P69_012919</name>
</gene>
<dbReference type="InterPro" id="IPR001806">
    <property type="entry name" value="Small_GTPase"/>
</dbReference>
<dbReference type="PROSITE" id="PS51421">
    <property type="entry name" value="RAS"/>
    <property type="match status" value="1"/>
</dbReference>
<keyword evidence="3" id="KW-0488">Methylation</keyword>
<comment type="subcellular location">
    <subcellularLocation>
        <location evidence="1">Cell membrane</location>
        <topology evidence="1">Lipid-anchor</topology>
    </subcellularLocation>
</comment>
<dbReference type="AlphaFoldDB" id="A0AAW0TRB9"/>
<evidence type="ECO:0000256" key="6">
    <source>
        <dbReference type="ARBA" id="ARBA00023136"/>
    </source>
</evidence>
<dbReference type="GO" id="GO:0007165">
    <property type="term" value="P:signal transduction"/>
    <property type="evidence" value="ECO:0007669"/>
    <property type="project" value="TreeGrafter"/>
</dbReference>
<name>A0AAW0TRB9_SCYPA</name>
<keyword evidence="5" id="KW-0342">GTP-binding</keyword>
<dbReference type="Gene3D" id="3.40.50.300">
    <property type="entry name" value="P-loop containing nucleotide triphosphate hydrolases"/>
    <property type="match status" value="1"/>
</dbReference>
<organism evidence="11 12">
    <name type="scientific">Scylla paramamosain</name>
    <name type="common">Mud crab</name>
    <dbReference type="NCBI Taxonomy" id="85552"/>
    <lineage>
        <taxon>Eukaryota</taxon>
        <taxon>Metazoa</taxon>
        <taxon>Ecdysozoa</taxon>
        <taxon>Arthropoda</taxon>
        <taxon>Crustacea</taxon>
        <taxon>Multicrustacea</taxon>
        <taxon>Malacostraca</taxon>
        <taxon>Eumalacostraca</taxon>
        <taxon>Eucarida</taxon>
        <taxon>Decapoda</taxon>
        <taxon>Pleocyemata</taxon>
        <taxon>Brachyura</taxon>
        <taxon>Eubrachyura</taxon>
        <taxon>Portunoidea</taxon>
        <taxon>Portunidae</taxon>
        <taxon>Portuninae</taxon>
        <taxon>Scylla</taxon>
    </lineage>
</organism>
<dbReference type="FunFam" id="3.40.50.300:FF:000475">
    <property type="entry name" value="GTP-binding protein Rhes"/>
    <property type="match status" value="1"/>
</dbReference>
<dbReference type="SMART" id="SM00174">
    <property type="entry name" value="RHO"/>
    <property type="match status" value="1"/>
</dbReference>
<dbReference type="PRINTS" id="PR00449">
    <property type="entry name" value="RASTRNSFRMNG"/>
</dbReference>
<evidence type="ECO:0000313" key="11">
    <source>
        <dbReference type="EMBL" id="KAK8390031.1"/>
    </source>
</evidence>
<comment type="caution">
    <text evidence="11">The sequence shown here is derived from an EMBL/GenBank/DDBJ whole genome shotgun (WGS) entry which is preliminary data.</text>
</comment>
<feature type="compositionally biased region" description="Gly residues" evidence="10">
    <location>
        <begin position="47"/>
        <end position="59"/>
    </location>
</feature>
<keyword evidence="12" id="KW-1185">Reference proteome</keyword>
<keyword evidence="2" id="KW-1003">Cell membrane</keyword>
<feature type="compositionally biased region" description="Basic and acidic residues" evidence="10">
    <location>
        <begin position="21"/>
        <end position="46"/>
    </location>
</feature>
<dbReference type="PANTHER" id="PTHR46149:SF3">
    <property type="entry name" value="MIP08469P"/>
    <property type="match status" value="1"/>
</dbReference>
<dbReference type="InterPro" id="IPR052236">
    <property type="entry name" value="Small_GTPase_RasD"/>
</dbReference>
<protein>
    <submittedName>
        <fullName evidence="11">Uncharacterized protein</fullName>
    </submittedName>
</protein>
<feature type="compositionally biased region" description="Basic and acidic residues" evidence="10">
    <location>
        <begin position="1"/>
        <end position="10"/>
    </location>
</feature>
<dbReference type="SMART" id="SM00176">
    <property type="entry name" value="RAN"/>
    <property type="match status" value="1"/>
</dbReference>
<reference evidence="11 12" key="1">
    <citation type="submission" date="2023-03" db="EMBL/GenBank/DDBJ databases">
        <title>High-quality genome of Scylla paramamosain provides insights in environmental adaptation.</title>
        <authorList>
            <person name="Zhang L."/>
        </authorList>
    </citation>
    <scope>NUCLEOTIDE SEQUENCE [LARGE SCALE GENOMIC DNA]</scope>
    <source>
        <strain evidence="11">LZ_2023a</strain>
        <tissue evidence="11">Muscle</tissue>
    </source>
</reference>
<evidence type="ECO:0000256" key="5">
    <source>
        <dbReference type="ARBA" id="ARBA00023134"/>
    </source>
</evidence>
<dbReference type="Proteomes" id="UP001487740">
    <property type="component" value="Unassembled WGS sequence"/>
</dbReference>
<dbReference type="GO" id="GO:0003924">
    <property type="term" value="F:GTPase activity"/>
    <property type="evidence" value="ECO:0007669"/>
    <property type="project" value="InterPro"/>
</dbReference>
<evidence type="ECO:0000256" key="1">
    <source>
        <dbReference type="ARBA" id="ARBA00004193"/>
    </source>
</evidence>
<evidence type="ECO:0000313" key="12">
    <source>
        <dbReference type="Proteomes" id="UP001487740"/>
    </source>
</evidence>
<proteinExistence type="inferred from homology"/>
<evidence type="ECO:0000256" key="3">
    <source>
        <dbReference type="ARBA" id="ARBA00022481"/>
    </source>
</evidence>
<dbReference type="NCBIfam" id="TIGR00231">
    <property type="entry name" value="small_GTP"/>
    <property type="match status" value="1"/>
</dbReference>
<dbReference type="SMART" id="SM00173">
    <property type="entry name" value="RAS"/>
    <property type="match status" value="1"/>
</dbReference>
<dbReference type="SMART" id="SM00175">
    <property type="entry name" value="RAB"/>
    <property type="match status" value="1"/>
</dbReference>
<dbReference type="GO" id="GO:0005525">
    <property type="term" value="F:GTP binding"/>
    <property type="evidence" value="ECO:0007669"/>
    <property type="project" value="UniProtKB-KW"/>
</dbReference>
<comment type="similarity">
    <text evidence="9">Belongs to the small GTPase superfamily. RasD family.</text>
</comment>
<evidence type="ECO:0000256" key="10">
    <source>
        <dbReference type="SAM" id="MobiDB-lite"/>
    </source>
</evidence>
<evidence type="ECO:0000256" key="8">
    <source>
        <dbReference type="ARBA" id="ARBA00023289"/>
    </source>
</evidence>
<dbReference type="InterPro" id="IPR027417">
    <property type="entry name" value="P-loop_NTPase"/>
</dbReference>
<keyword evidence="6" id="KW-0472">Membrane</keyword>
<sequence>MKRNKERDDTTATTTTTTSKNKKDKERKDTAENKEGGKDAEEKGGGREVGGGGGGGGGCATLPLGVATGGGRRTRKDSNRTSVAATMKESKLVILGAGGVGKTSLVLQFLQGFFSTAYKPTVEDYGLFHALEILDTAGSHHFPAMRELSIRSGRAFVIVFAVNNEQSFYEAESLWEMITKIKGTETAPVVVVGNKVDLERERAVSFQRAQNWVDTCMTNASYLETSAKYNINVGELFKQLLIRTYGLANNEMAPSGARGRLKSLGNIMEVVRRRSFSLAQAASCSAIPDHPDIRDHKFPTHLHSSLPSTKDLLISTHLQQPLSNLSPPLISTTQPPPLSSSCSSPHRATESSVCFHLISSSSPPISTSTDSSPLISTRWQHCLALRRGESRVLHSFVHFDFVRRPVNFFDLQQLDTPRRAGRESRLSGA</sequence>
<accession>A0AAW0TRB9</accession>
<keyword evidence="8" id="KW-0636">Prenylation</keyword>
<evidence type="ECO:0000256" key="9">
    <source>
        <dbReference type="ARBA" id="ARBA00038061"/>
    </source>
</evidence>
<dbReference type="EMBL" id="JARAKH010000026">
    <property type="protein sequence ID" value="KAK8390031.1"/>
    <property type="molecule type" value="Genomic_DNA"/>
</dbReference>
<evidence type="ECO:0000256" key="7">
    <source>
        <dbReference type="ARBA" id="ARBA00023288"/>
    </source>
</evidence>
<dbReference type="GO" id="GO:0005886">
    <property type="term" value="C:plasma membrane"/>
    <property type="evidence" value="ECO:0007669"/>
    <property type="project" value="UniProtKB-SubCell"/>
</dbReference>
<dbReference type="SUPFAM" id="SSF52540">
    <property type="entry name" value="P-loop containing nucleoside triphosphate hydrolases"/>
    <property type="match status" value="1"/>
</dbReference>
<keyword evidence="7" id="KW-0449">Lipoprotein</keyword>
<dbReference type="Pfam" id="PF00071">
    <property type="entry name" value="Ras"/>
    <property type="match status" value="1"/>
</dbReference>
<dbReference type="CDD" id="cd00876">
    <property type="entry name" value="Ras"/>
    <property type="match status" value="1"/>
</dbReference>
<dbReference type="GO" id="GO:0031681">
    <property type="term" value="F:G-protein beta-subunit binding"/>
    <property type="evidence" value="ECO:0007669"/>
    <property type="project" value="TreeGrafter"/>
</dbReference>
<keyword evidence="4" id="KW-0547">Nucleotide-binding</keyword>
<dbReference type="PANTHER" id="PTHR46149">
    <property type="entry name" value="MIP08469P"/>
    <property type="match status" value="1"/>
</dbReference>
<evidence type="ECO:0000256" key="4">
    <source>
        <dbReference type="ARBA" id="ARBA00022741"/>
    </source>
</evidence>
<dbReference type="PROSITE" id="PS51419">
    <property type="entry name" value="RAB"/>
    <property type="match status" value="1"/>
</dbReference>